<reference evidence="1" key="1">
    <citation type="submission" date="2022-07" db="EMBL/GenBank/DDBJ databases">
        <title>Phylogenomic reconstructions and comparative analyses of Kickxellomycotina fungi.</title>
        <authorList>
            <person name="Reynolds N.K."/>
            <person name="Stajich J.E."/>
            <person name="Barry K."/>
            <person name="Grigoriev I.V."/>
            <person name="Crous P."/>
            <person name="Smith M.E."/>
        </authorList>
    </citation>
    <scope>NUCLEOTIDE SEQUENCE</scope>
    <source>
        <strain evidence="1">Benny 63K</strain>
    </source>
</reference>
<gene>
    <name evidence="1" type="ORF">LPJ66_007300</name>
</gene>
<sequence length="96" mass="10579">MTFIHIVLLPVKTTAPKELVAKVVTELNALSKHIPYVLKSRCGATVTQRGQQYTHALLVELESGDQLQAYNDHAAHQAVLADIKKIISEPSLAMDF</sequence>
<dbReference type="Proteomes" id="UP001150581">
    <property type="component" value="Unassembled WGS sequence"/>
</dbReference>
<protein>
    <submittedName>
        <fullName evidence="1">Uncharacterized protein</fullName>
    </submittedName>
</protein>
<evidence type="ECO:0000313" key="2">
    <source>
        <dbReference type="Proteomes" id="UP001150581"/>
    </source>
</evidence>
<name>A0ACC1I9Z0_9FUNG</name>
<keyword evidence="2" id="KW-1185">Reference proteome</keyword>
<accession>A0ACC1I9Z0</accession>
<dbReference type="EMBL" id="JANBPG010001284">
    <property type="protein sequence ID" value="KAJ1890750.1"/>
    <property type="molecule type" value="Genomic_DNA"/>
</dbReference>
<proteinExistence type="predicted"/>
<evidence type="ECO:0000313" key="1">
    <source>
        <dbReference type="EMBL" id="KAJ1890750.1"/>
    </source>
</evidence>
<organism evidence="1 2">
    <name type="scientific">Kickxella alabastrina</name>
    <dbReference type="NCBI Taxonomy" id="61397"/>
    <lineage>
        <taxon>Eukaryota</taxon>
        <taxon>Fungi</taxon>
        <taxon>Fungi incertae sedis</taxon>
        <taxon>Zoopagomycota</taxon>
        <taxon>Kickxellomycotina</taxon>
        <taxon>Kickxellomycetes</taxon>
        <taxon>Kickxellales</taxon>
        <taxon>Kickxellaceae</taxon>
        <taxon>Kickxella</taxon>
    </lineage>
</organism>
<comment type="caution">
    <text evidence="1">The sequence shown here is derived from an EMBL/GenBank/DDBJ whole genome shotgun (WGS) entry which is preliminary data.</text>
</comment>